<name>A0A238KGB1_9RHOB</name>
<protein>
    <recommendedName>
        <fullName evidence="3">Sulfotransferase family protein</fullName>
    </recommendedName>
</protein>
<reference evidence="1 2" key="1">
    <citation type="submission" date="2017-05" db="EMBL/GenBank/DDBJ databases">
        <authorList>
            <person name="Song R."/>
            <person name="Chenine A.L."/>
            <person name="Ruprecht R.M."/>
        </authorList>
    </citation>
    <scope>NUCLEOTIDE SEQUENCE [LARGE SCALE GENOMIC DNA]</scope>
    <source>
        <strain evidence="1 2">CECT 8663</strain>
    </source>
</reference>
<evidence type="ECO:0000313" key="2">
    <source>
        <dbReference type="Proteomes" id="UP000220836"/>
    </source>
</evidence>
<dbReference type="AlphaFoldDB" id="A0A238KGB1"/>
<dbReference type="InterPro" id="IPR027417">
    <property type="entry name" value="P-loop_NTPase"/>
</dbReference>
<keyword evidence="2" id="KW-1185">Reference proteome</keyword>
<dbReference type="Gene3D" id="3.40.50.300">
    <property type="entry name" value="P-loop containing nucleotide triphosphate hydrolases"/>
    <property type="match status" value="1"/>
</dbReference>
<proteinExistence type="predicted"/>
<evidence type="ECO:0000313" key="1">
    <source>
        <dbReference type="EMBL" id="SMX41677.1"/>
    </source>
</evidence>
<accession>A0A238KGB1</accession>
<evidence type="ECO:0008006" key="3">
    <source>
        <dbReference type="Google" id="ProtNLM"/>
    </source>
</evidence>
<sequence length="191" mass="22537">MAFALEERAHRDDILIGNTPKARKRRARVERMQAKGRMWKHASLSDLDGAFGPQEFKRMFCFTLVRNPWDRVVSYYHWLRDQKFDHPAVQIAKALNFEDFLFHRLTQSSLIAWPYGRYMRDVDGVEYGHFLRLEHLENDIAPLEQHLGFALDLPHVNQSDRAGYHGYYTDETQALVGRLCAEDVARFGYRY</sequence>
<gene>
    <name evidence="1" type="ORF">PEV8663_02328</name>
</gene>
<dbReference type="EMBL" id="FXYH01000007">
    <property type="protein sequence ID" value="SMX41677.1"/>
    <property type="molecule type" value="Genomic_DNA"/>
</dbReference>
<organism evidence="1 2">
    <name type="scientific">Pelagimonas varians</name>
    <dbReference type="NCBI Taxonomy" id="696760"/>
    <lineage>
        <taxon>Bacteria</taxon>
        <taxon>Pseudomonadati</taxon>
        <taxon>Pseudomonadota</taxon>
        <taxon>Alphaproteobacteria</taxon>
        <taxon>Rhodobacterales</taxon>
        <taxon>Roseobacteraceae</taxon>
        <taxon>Pelagimonas</taxon>
    </lineage>
</organism>
<dbReference type="SUPFAM" id="SSF52540">
    <property type="entry name" value="P-loop containing nucleoside triphosphate hydrolases"/>
    <property type="match status" value="1"/>
</dbReference>
<dbReference type="Proteomes" id="UP000220836">
    <property type="component" value="Unassembled WGS sequence"/>
</dbReference>